<comment type="caution">
    <text evidence="1">The sequence shown here is derived from an EMBL/GenBank/DDBJ whole genome shotgun (WGS) entry which is preliminary data.</text>
</comment>
<evidence type="ECO:0000313" key="1">
    <source>
        <dbReference type="EMBL" id="RFN59853.1"/>
    </source>
</evidence>
<sequence length="281" mass="32190">MKTKWNCLITCTNKVICTKKIVKKSNLLLLVFCITIVAECLAQREPIQGTISNKTDVEGIHVMNLTSRYNTVTGVHGNFSIAVKEQDTLLFSSVNYVPKKIAVSVEIIEKSILIVTLDELVNELDEVVLGPNLTGNLESDLKTIKTEKQINFYDVGIPGFIGEPEEKIVPLFVAAFPTQVDLEALYKHIGGYYKKLKIQRKWEGQNNTVAKVINFYTPVFFEEAYNIPEDRLYDFLLFCMETSLLERDFKKENYVLVLKIFEEKGIEYTKRLQEPKTTEKE</sequence>
<evidence type="ECO:0000313" key="2">
    <source>
        <dbReference type="Proteomes" id="UP000261082"/>
    </source>
</evidence>
<dbReference type="EMBL" id="QVID01000001">
    <property type="protein sequence ID" value="RFN59853.1"/>
    <property type="molecule type" value="Genomic_DNA"/>
</dbReference>
<protein>
    <recommendedName>
        <fullName evidence="3">Carboxypeptidase-like regulatory domain-containing protein</fullName>
    </recommendedName>
</protein>
<accession>A0A3E1QCJ2</accession>
<keyword evidence="2" id="KW-1185">Reference proteome</keyword>
<dbReference type="InterPro" id="IPR008969">
    <property type="entry name" value="CarboxyPept-like_regulatory"/>
</dbReference>
<reference evidence="1 2" key="1">
    <citation type="journal article" date="2007" name="Int. J. Syst. Evol. Microbiol.">
        <title>Marixanthomonas ophiurae gen. nov., sp. nov., a marine bacterium of the family Flavobacteriaceae isolated from a deep-sea brittle star.</title>
        <authorList>
            <person name="Romanenko L.A."/>
            <person name="Uchino M."/>
            <person name="Frolova G.M."/>
            <person name="Mikhailov V.V."/>
        </authorList>
    </citation>
    <scope>NUCLEOTIDE SEQUENCE [LARGE SCALE GENOMIC DNA]</scope>
    <source>
        <strain evidence="1 2">KMM 3046</strain>
    </source>
</reference>
<dbReference type="SUPFAM" id="SSF49464">
    <property type="entry name" value="Carboxypeptidase regulatory domain-like"/>
    <property type="match status" value="1"/>
</dbReference>
<organism evidence="1 2">
    <name type="scientific">Marixanthomonas ophiurae</name>
    <dbReference type="NCBI Taxonomy" id="387659"/>
    <lineage>
        <taxon>Bacteria</taxon>
        <taxon>Pseudomonadati</taxon>
        <taxon>Bacteroidota</taxon>
        <taxon>Flavobacteriia</taxon>
        <taxon>Flavobacteriales</taxon>
        <taxon>Flavobacteriaceae</taxon>
        <taxon>Marixanthomonas</taxon>
    </lineage>
</organism>
<name>A0A3E1QCJ2_9FLAO</name>
<gene>
    <name evidence="1" type="ORF">DZ858_07340</name>
</gene>
<dbReference type="Proteomes" id="UP000261082">
    <property type="component" value="Unassembled WGS sequence"/>
</dbReference>
<evidence type="ECO:0008006" key="3">
    <source>
        <dbReference type="Google" id="ProtNLM"/>
    </source>
</evidence>
<proteinExistence type="predicted"/>
<dbReference type="AlphaFoldDB" id="A0A3E1QCJ2"/>